<dbReference type="SUPFAM" id="SSF52733">
    <property type="entry name" value="Nicotinate mononucleotide:5,6-dimethylbenzimidazole phosphoribosyltransferase (CobT)"/>
    <property type="match status" value="1"/>
</dbReference>
<dbReference type="InterPro" id="IPR003200">
    <property type="entry name" value="Nict_dMeBzImd_PRibTrfase"/>
</dbReference>
<keyword evidence="6 10" id="KW-0328">Glycosyltransferase</keyword>
<gene>
    <name evidence="10" type="primary">cobT</name>
    <name evidence="10" type="ORF">POREN0001_0027</name>
</gene>
<dbReference type="GeneID" id="93366195"/>
<comment type="similarity">
    <text evidence="2">Belongs to the CobT family.</text>
</comment>
<evidence type="ECO:0000256" key="6">
    <source>
        <dbReference type="ARBA" id="ARBA00022676"/>
    </source>
</evidence>
<evidence type="ECO:0000256" key="3">
    <source>
        <dbReference type="ARBA" id="ARBA00011991"/>
    </source>
</evidence>
<evidence type="ECO:0000256" key="4">
    <source>
        <dbReference type="ARBA" id="ARBA00015486"/>
    </source>
</evidence>
<dbReference type="RefSeq" id="WP_004334928.1">
    <property type="nucleotide sequence ID" value="NZ_ACNN01000033.1"/>
</dbReference>
<dbReference type="InterPro" id="IPR017846">
    <property type="entry name" value="Nict_dMeBzImd_PRibTrfase_bact"/>
</dbReference>
<evidence type="ECO:0000313" key="10">
    <source>
        <dbReference type="EMBL" id="EEN82097.1"/>
    </source>
</evidence>
<dbReference type="PANTHER" id="PTHR43463:SF1">
    <property type="entry name" value="NICOTINATE-NUCLEOTIDE--DIMETHYLBENZIMIDAZOLE PHOSPHORIBOSYLTRANSFERASE"/>
    <property type="match status" value="1"/>
</dbReference>
<evidence type="ECO:0000256" key="8">
    <source>
        <dbReference type="ARBA" id="ARBA00047340"/>
    </source>
</evidence>
<proteinExistence type="inferred from homology"/>
<evidence type="ECO:0000256" key="2">
    <source>
        <dbReference type="ARBA" id="ARBA00007110"/>
    </source>
</evidence>
<dbReference type="STRING" id="553175.POREN0001_0027"/>
<accession>C3JCK1</accession>
<dbReference type="InterPro" id="IPR023195">
    <property type="entry name" value="Nict_dMeBzImd_PRibTrfase_N"/>
</dbReference>
<sequence length="346" mass="37338">MRQYNIPPINRELITPIREKIDHLSKSKESLGYVETLAERIALMQGSLSPHLAHPCHILFSADHGVVADGVSLAPQIITYQQTLNFARGGACASVFARLYGFDLTIVDAGVIGDLSIEPSIINRKIAEGTRNYRLEPAMTPEQMERCLSVGEEFVASFASQGCNVLSVGEMGIGNTSTSSLWMHYLTELPLGECVGVGSGLSREGVEHKLEILSAAIRRFTGTPSPEHLMQEFGGFELVMAVGAMLAAAERRMVVLIDGFVMSAVALMAARIAPNFLDYAVFGHKSKESGHIRMLAAMDATPLLDLGMHLGEGVGAMMAYPIVQGAVAMLTQMGTFSSDGIIKYFK</sequence>
<comment type="pathway">
    <text evidence="1">Nucleoside biosynthesis; alpha-ribazole biosynthesis; alpha-ribazole from 5,6-dimethylbenzimidazole: step 1/2.</text>
</comment>
<dbReference type="GO" id="GO:0009236">
    <property type="term" value="P:cobalamin biosynthetic process"/>
    <property type="evidence" value="ECO:0007669"/>
    <property type="project" value="UniProtKB-UniRule"/>
</dbReference>
<dbReference type="EMBL" id="ACNN01000033">
    <property type="protein sequence ID" value="EEN82097.1"/>
    <property type="molecule type" value="Genomic_DNA"/>
</dbReference>
<dbReference type="AlphaFoldDB" id="C3JCK1"/>
<dbReference type="Pfam" id="PF02277">
    <property type="entry name" value="DBI_PRT"/>
    <property type="match status" value="1"/>
</dbReference>
<evidence type="ECO:0000256" key="9">
    <source>
        <dbReference type="NCBIfam" id="TIGR03160"/>
    </source>
</evidence>
<dbReference type="NCBIfam" id="NF000996">
    <property type="entry name" value="PRK00105.1"/>
    <property type="match status" value="1"/>
</dbReference>
<dbReference type="EC" id="2.4.2.21" evidence="3 9"/>
<dbReference type="GO" id="GO:0008939">
    <property type="term" value="F:nicotinate-nucleotide-dimethylbenzimidazole phosphoribosyltransferase activity"/>
    <property type="evidence" value="ECO:0007669"/>
    <property type="project" value="UniProtKB-UniRule"/>
</dbReference>
<keyword evidence="5" id="KW-0169">Cobalamin biosynthesis</keyword>
<comment type="catalytic activity">
    <reaction evidence="8">
        <text>5,6-dimethylbenzimidazole + nicotinate beta-D-ribonucleotide = alpha-ribazole 5'-phosphate + nicotinate + H(+)</text>
        <dbReference type="Rhea" id="RHEA:11196"/>
        <dbReference type="ChEBI" id="CHEBI:15378"/>
        <dbReference type="ChEBI" id="CHEBI:15890"/>
        <dbReference type="ChEBI" id="CHEBI:32544"/>
        <dbReference type="ChEBI" id="CHEBI:57502"/>
        <dbReference type="ChEBI" id="CHEBI:57918"/>
        <dbReference type="EC" id="2.4.2.21"/>
    </reaction>
</comment>
<dbReference type="CDD" id="cd02439">
    <property type="entry name" value="DMB-PRT_CobT"/>
    <property type="match status" value="1"/>
</dbReference>
<name>C3JCK1_POREA</name>
<evidence type="ECO:0000256" key="7">
    <source>
        <dbReference type="ARBA" id="ARBA00022679"/>
    </source>
</evidence>
<evidence type="ECO:0000256" key="1">
    <source>
        <dbReference type="ARBA" id="ARBA00005049"/>
    </source>
</evidence>
<dbReference type="FunFam" id="3.40.50.10210:FF:000001">
    <property type="entry name" value="Nicotinate-nucleotide--dimethylbenzimidazole phosphoribosyltransferase"/>
    <property type="match status" value="1"/>
</dbReference>
<dbReference type="eggNOG" id="COG2038">
    <property type="taxonomic scope" value="Bacteria"/>
</dbReference>
<protein>
    <recommendedName>
        <fullName evidence="4 9">Nicotinate-nucleotide--dimethylbenzimidazole phosphoribosyltransferase</fullName>
        <ecNumber evidence="3 9">2.4.2.21</ecNumber>
    </recommendedName>
</protein>
<dbReference type="InterPro" id="IPR036087">
    <property type="entry name" value="Nict_dMeBzImd_PRibTrfase_sf"/>
</dbReference>
<dbReference type="NCBIfam" id="TIGR03160">
    <property type="entry name" value="cobT_DBIPRT"/>
    <property type="match status" value="1"/>
</dbReference>
<comment type="caution">
    <text evidence="10">The sequence shown here is derived from an EMBL/GenBank/DDBJ whole genome shotgun (WGS) entry which is preliminary data.</text>
</comment>
<organism evidence="10 11">
    <name type="scientific">Porphyromonas endodontalis (strain ATCC 35406 / DSM 24491 / JCM 8526 / CCUG 16442 / BCRC 14492 / NCTC 13058 / HG 370)</name>
    <name type="common">Bacteroides endodontalis</name>
    <dbReference type="NCBI Taxonomy" id="553175"/>
    <lineage>
        <taxon>Bacteria</taxon>
        <taxon>Pseudomonadati</taxon>
        <taxon>Bacteroidota</taxon>
        <taxon>Bacteroidia</taxon>
        <taxon>Bacteroidales</taxon>
        <taxon>Porphyromonadaceae</taxon>
        <taxon>Porphyromonas</taxon>
    </lineage>
</organism>
<reference evidence="10 11" key="1">
    <citation type="submission" date="2009-04" db="EMBL/GenBank/DDBJ databases">
        <authorList>
            <person name="Sebastian Y."/>
            <person name="Madupu R."/>
            <person name="Durkin A.S."/>
            <person name="Torralba M."/>
            <person name="Methe B."/>
            <person name="Sutton G.G."/>
            <person name="Strausberg R.L."/>
            <person name="Nelson K.E."/>
        </authorList>
    </citation>
    <scope>NUCLEOTIDE SEQUENCE [LARGE SCALE GENOMIC DNA]</scope>
    <source>
        <strain evidence="11">ATCC 35406 / BCRC 14492 / JCM 8526 / NCTC 13058 / HG 370</strain>
    </source>
</reference>
<dbReference type="PANTHER" id="PTHR43463">
    <property type="entry name" value="NICOTINATE-NUCLEOTIDE--DIMETHYLBENZIMIDAZOLE PHOSPHORIBOSYLTRANSFERASE"/>
    <property type="match status" value="1"/>
</dbReference>
<evidence type="ECO:0000256" key="5">
    <source>
        <dbReference type="ARBA" id="ARBA00022573"/>
    </source>
</evidence>
<keyword evidence="11" id="KW-1185">Reference proteome</keyword>
<keyword evidence="7 10" id="KW-0808">Transferase</keyword>
<dbReference type="Proteomes" id="UP000004295">
    <property type="component" value="Unassembled WGS sequence"/>
</dbReference>
<dbReference type="Gene3D" id="1.10.1610.10">
    <property type="match status" value="1"/>
</dbReference>
<evidence type="ECO:0000313" key="11">
    <source>
        <dbReference type="Proteomes" id="UP000004295"/>
    </source>
</evidence>
<dbReference type="Gene3D" id="3.40.50.10210">
    <property type="match status" value="1"/>
</dbReference>
<dbReference type="UniPathway" id="UPA00061">
    <property type="reaction ID" value="UER00516"/>
</dbReference>